<dbReference type="EnsemblProtists" id="EOD14269">
    <property type="protein sequence ID" value="EOD14269"/>
    <property type="gene ID" value="EMIHUDRAFT_256592"/>
</dbReference>
<keyword evidence="3" id="KW-1185">Reference proteome</keyword>
<dbReference type="HOGENOM" id="CLU_2473680_0_0_1"/>
<organism evidence="2 3">
    <name type="scientific">Emiliania huxleyi (strain CCMP1516)</name>
    <dbReference type="NCBI Taxonomy" id="280463"/>
    <lineage>
        <taxon>Eukaryota</taxon>
        <taxon>Haptista</taxon>
        <taxon>Haptophyta</taxon>
        <taxon>Prymnesiophyceae</taxon>
        <taxon>Isochrysidales</taxon>
        <taxon>Noelaerhabdaceae</taxon>
        <taxon>Emiliania</taxon>
    </lineage>
</organism>
<evidence type="ECO:0000313" key="2">
    <source>
        <dbReference type="EnsemblProtists" id="EOD14269"/>
    </source>
</evidence>
<dbReference type="RefSeq" id="XP_005766698.1">
    <property type="nucleotide sequence ID" value="XM_005766641.1"/>
</dbReference>
<dbReference type="GeneID" id="17260420"/>
<reference evidence="2" key="2">
    <citation type="submission" date="2024-10" db="UniProtKB">
        <authorList>
            <consortium name="EnsemblProtists"/>
        </authorList>
    </citation>
    <scope>IDENTIFICATION</scope>
</reference>
<proteinExistence type="predicted"/>
<dbReference type="PaxDb" id="2903-EOD14269"/>
<dbReference type="AlphaFoldDB" id="A0A0D3ISN4"/>
<sequence length="88" mass="9941">MVAALRRSPLARDASSRRGRGSKNNNRLLLLLFSSCRRRTRARRALVRRVRSAKGDSNREPVGAAAARGGKTHDAHLMEMLRLWHLLI</sequence>
<protein>
    <submittedName>
        <fullName evidence="2">Uncharacterized protein</fullName>
    </submittedName>
</protein>
<feature type="region of interest" description="Disordered" evidence="1">
    <location>
        <begin position="48"/>
        <end position="71"/>
    </location>
</feature>
<dbReference type="Proteomes" id="UP000013827">
    <property type="component" value="Unassembled WGS sequence"/>
</dbReference>
<evidence type="ECO:0000313" key="3">
    <source>
        <dbReference type="Proteomes" id="UP000013827"/>
    </source>
</evidence>
<accession>A0A0D3ISN4</accession>
<feature type="region of interest" description="Disordered" evidence="1">
    <location>
        <begin position="1"/>
        <end position="22"/>
    </location>
</feature>
<dbReference type="KEGG" id="ehx:EMIHUDRAFT_256592"/>
<name>A0A0D3ISN4_EMIH1</name>
<evidence type="ECO:0000256" key="1">
    <source>
        <dbReference type="SAM" id="MobiDB-lite"/>
    </source>
</evidence>
<reference evidence="3" key="1">
    <citation type="journal article" date="2013" name="Nature">
        <title>Pan genome of the phytoplankton Emiliania underpins its global distribution.</title>
        <authorList>
            <person name="Read B.A."/>
            <person name="Kegel J."/>
            <person name="Klute M.J."/>
            <person name="Kuo A."/>
            <person name="Lefebvre S.C."/>
            <person name="Maumus F."/>
            <person name="Mayer C."/>
            <person name="Miller J."/>
            <person name="Monier A."/>
            <person name="Salamov A."/>
            <person name="Young J."/>
            <person name="Aguilar M."/>
            <person name="Claverie J.M."/>
            <person name="Frickenhaus S."/>
            <person name="Gonzalez K."/>
            <person name="Herman E.K."/>
            <person name="Lin Y.C."/>
            <person name="Napier J."/>
            <person name="Ogata H."/>
            <person name="Sarno A.F."/>
            <person name="Shmutz J."/>
            <person name="Schroeder D."/>
            <person name="de Vargas C."/>
            <person name="Verret F."/>
            <person name="von Dassow P."/>
            <person name="Valentin K."/>
            <person name="Van de Peer Y."/>
            <person name="Wheeler G."/>
            <person name="Dacks J.B."/>
            <person name="Delwiche C.F."/>
            <person name="Dyhrman S.T."/>
            <person name="Glockner G."/>
            <person name="John U."/>
            <person name="Richards T."/>
            <person name="Worden A.Z."/>
            <person name="Zhang X."/>
            <person name="Grigoriev I.V."/>
            <person name="Allen A.E."/>
            <person name="Bidle K."/>
            <person name="Borodovsky M."/>
            <person name="Bowler C."/>
            <person name="Brownlee C."/>
            <person name="Cock J.M."/>
            <person name="Elias M."/>
            <person name="Gladyshev V.N."/>
            <person name="Groth M."/>
            <person name="Guda C."/>
            <person name="Hadaegh A."/>
            <person name="Iglesias-Rodriguez M.D."/>
            <person name="Jenkins J."/>
            <person name="Jones B.M."/>
            <person name="Lawson T."/>
            <person name="Leese F."/>
            <person name="Lindquist E."/>
            <person name="Lobanov A."/>
            <person name="Lomsadze A."/>
            <person name="Malik S.B."/>
            <person name="Marsh M.E."/>
            <person name="Mackinder L."/>
            <person name="Mock T."/>
            <person name="Mueller-Roeber B."/>
            <person name="Pagarete A."/>
            <person name="Parker M."/>
            <person name="Probert I."/>
            <person name="Quesneville H."/>
            <person name="Raines C."/>
            <person name="Rensing S.A."/>
            <person name="Riano-Pachon D.M."/>
            <person name="Richier S."/>
            <person name="Rokitta S."/>
            <person name="Shiraiwa Y."/>
            <person name="Soanes D.M."/>
            <person name="van der Giezen M."/>
            <person name="Wahlund T.M."/>
            <person name="Williams B."/>
            <person name="Wilson W."/>
            <person name="Wolfe G."/>
            <person name="Wurch L.L."/>
        </authorList>
    </citation>
    <scope>NUCLEOTIDE SEQUENCE</scope>
</reference>